<evidence type="ECO:0000313" key="1">
    <source>
        <dbReference type="EMBL" id="RTR22113.1"/>
    </source>
</evidence>
<proteinExistence type="predicted"/>
<organism evidence="1 2">
    <name type="scientific">Deinococcus radiophilus</name>
    <dbReference type="NCBI Taxonomy" id="32062"/>
    <lineage>
        <taxon>Bacteria</taxon>
        <taxon>Thermotogati</taxon>
        <taxon>Deinococcota</taxon>
        <taxon>Deinococci</taxon>
        <taxon>Deinococcales</taxon>
        <taxon>Deinococcaceae</taxon>
        <taxon>Deinococcus</taxon>
    </lineage>
</organism>
<keyword evidence="2" id="KW-1185">Reference proteome</keyword>
<gene>
    <name evidence="1" type="ORF">EJ104_12850</name>
</gene>
<dbReference type="AlphaFoldDB" id="A0A431VJZ0"/>
<dbReference type="Proteomes" id="UP000277766">
    <property type="component" value="Unassembled WGS sequence"/>
</dbReference>
<dbReference type="RefSeq" id="WP_126353424.1">
    <property type="nucleotide sequence ID" value="NZ_CP086383.1"/>
</dbReference>
<comment type="caution">
    <text evidence="1">The sequence shown here is derived from an EMBL/GenBank/DDBJ whole genome shotgun (WGS) entry which is preliminary data.</text>
</comment>
<dbReference type="OrthoDB" id="70700at2"/>
<sequence length="260" mass="28484">MLERIVNPAYSAPFKVEAEILLQKLPADLGVSLPAGSRVIGSVVNRSSDSDFPSGVNVYFDTALTPEQTNEFLKRSLTAADWKTFPVPRPYGQGGFQGSDALGEINRYYRLNPPEILSFMTQVTAGVTQVTLVKNESNDIERQLRFSEDPYFNEATSLPKLTAPAGIAISLRGTGSSGNDVKQEATMTGDLSRKALFTHYAEQLRQAGWTPLNRAETATITSGLWSFKPAGKDREQIGQLIIREESAGQYRAVLGTQSFE</sequence>
<reference evidence="1 2" key="1">
    <citation type="submission" date="2018-12" db="EMBL/GenBank/DDBJ databases">
        <title>Deinococcus radiophilus ATCC 27603 genome sequencing and assembly.</title>
        <authorList>
            <person name="Maclea K.S."/>
            <person name="Maynard C.R."/>
        </authorList>
    </citation>
    <scope>NUCLEOTIDE SEQUENCE [LARGE SCALE GENOMIC DNA]</scope>
    <source>
        <strain evidence="1 2">ATCC 27603</strain>
    </source>
</reference>
<name>A0A431VJZ0_9DEIO</name>
<protein>
    <submittedName>
        <fullName evidence="1">Uncharacterized protein</fullName>
    </submittedName>
</protein>
<evidence type="ECO:0000313" key="2">
    <source>
        <dbReference type="Proteomes" id="UP000277766"/>
    </source>
</evidence>
<dbReference type="EMBL" id="RXPE01000046">
    <property type="protein sequence ID" value="RTR22113.1"/>
    <property type="molecule type" value="Genomic_DNA"/>
</dbReference>
<accession>A0A431VJZ0</accession>